<dbReference type="GeneID" id="36406821"/>
<proteinExistence type="predicted"/>
<accession>A0A0P1AK84</accession>
<name>A0A0P1AK84_PLAHL</name>
<evidence type="ECO:0000313" key="2">
    <source>
        <dbReference type="EMBL" id="CEG41417.1"/>
    </source>
</evidence>
<sequence>MRIILFLLSLLLHEFAILNAYSPPQHEKDESETVRVTKQNSQMVVDNDDKRNVKEERVTLDTDAIARNMMKWFNHLDDTQNANEGILPVLNMWLLAGLSRLVHGMKTPVDFEVVKILLGEGQKGYDVAIVQGLTPHFVKTMIGKHVPQINTPDLPTSSILDAFSERYRALMGIPGTTNPPVVLNDIWSSVMSRVSLLYRVDLKLQPLFAKSLIKSEANVQKMLSCNVRPFLYKKALIDLDILDEKKAYTVEEWTKIPALKQFLEYLKAANDVPDISKATAKRGLEFTGVASRTPSQ</sequence>
<protein>
    <recommendedName>
        <fullName evidence="4">RxLR-like protein</fullName>
    </recommendedName>
</protein>
<reference evidence="3" key="1">
    <citation type="submission" date="2014-09" db="EMBL/GenBank/DDBJ databases">
        <authorList>
            <person name="Sharma Rahul"/>
            <person name="Thines Marco"/>
        </authorList>
    </citation>
    <scope>NUCLEOTIDE SEQUENCE [LARGE SCALE GENOMIC DNA]</scope>
</reference>
<evidence type="ECO:0000256" key="1">
    <source>
        <dbReference type="SAM" id="SignalP"/>
    </source>
</evidence>
<keyword evidence="1" id="KW-0732">Signal</keyword>
<dbReference type="EMBL" id="CCYD01000553">
    <property type="protein sequence ID" value="CEG41417.1"/>
    <property type="molecule type" value="Genomic_DNA"/>
</dbReference>
<dbReference type="RefSeq" id="XP_024577786.1">
    <property type="nucleotide sequence ID" value="XM_024727184.1"/>
</dbReference>
<organism evidence="2 3">
    <name type="scientific">Plasmopara halstedii</name>
    <name type="common">Downy mildew of sunflower</name>
    <dbReference type="NCBI Taxonomy" id="4781"/>
    <lineage>
        <taxon>Eukaryota</taxon>
        <taxon>Sar</taxon>
        <taxon>Stramenopiles</taxon>
        <taxon>Oomycota</taxon>
        <taxon>Peronosporomycetes</taxon>
        <taxon>Peronosporales</taxon>
        <taxon>Peronosporaceae</taxon>
        <taxon>Plasmopara</taxon>
    </lineage>
</organism>
<dbReference type="Proteomes" id="UP000054928">
    <property type="component" value="Unassembled WGS sequence"/>
</dbReference>
<keyword evidence="3" id="KW-1185">Reference proteome</keyword>
<evidence type="ECO:0000313" key="3">
    <source>
        <dbReference type="Proteomes" id="UP000054928"/>
    </source>
</evidence>
<feature type="chain" id="PRO_5006058724" description="RxLR-like protein" evidence="1">
    <location>
        <begin position="21"/>
        <end position="296"/>
    </location>
</feature>
<evidence type="ECO:0008006" key="4">
    <source>
        <dbReference type="Google" id="ProtNLM"/>
    </source>
</evidence>
<dbReference type="AlphaFoldDB" id="A0A0P1AK84"/>
<feature type="signal peptide" evidence="1">
    <location>
        <begin position="1"/>
        <end position="20"/>
    </location>
</feature>